<dbReference type="PROSITE" id="PS00028">
    <property type="entry name" value="ZINC_FINGER_C2H2_1"/>
    <property type="match status" value="5"/>
</dbReference>
<protein>
    <submittedName>
        <fullName evidence="6">Uncharacterized protein</fullName>
    </submittedName>
</protein>
<accession>A0A7R8W8F6</accession>
<dbReference type="EMBL" id="OB660798">
    <property type="protein sequence ID" value="CAD7226312.1"/>
    <property type="molecule type" value="Genomic_DNA"/>
</dbReference>
<evidence type="ECO:0000256" key="4">
    <source>
        <dbReference type="ARBA" id="ARBA00022833"/>
    </source>
</evidence>
<feature type="compositionally biased region" description="Basic residues" evidence="5">
    <location>
        <begin position="35"/>
        <end position="54"/>
    </location>
</feature>
<dbReference type="Gene3D" id="3.30.160.60">
    <property type="entry name" value="Classic Zinc Finger"/>
    <property type="match status" value="4"/>
</dbReference>
<organism evidence="6">
    <name type="scientific">Cyprideis torosa</name>
    <dbReference type="NCBI Taxonomy" id="163714"/>
    <lineage>
        <taxon>Eukaryota</taxon>
        <taxon>Metazoa</taxon>
        <taxon>Ecdysozoa</taxon>
        <taxon>Arthropoda</taxon>
        <taxon>Crustacea</taxon>
        <taxon>Oligostraca</taxon>
        <taxon>Ostracoda</taxon>
        <taxon>Podocopa</taxon>
        <taxon>Podocopida</taxon>
        <taxon>Cytherocopina</taxon>
        <taxon>Cytheroidea</taxon>
        <taxon>Cytherideidae</taxon>
        <taxon>Cyprideis</taxon>
    </lineage>
</organism>
<dbReference type="SMART" id="SM00355">
    <property type="entry name" value="ZnF_C2H2"/>
    <property type="match status" value="8"/>
</dbReference>
<feature type="region of interest" description="Disordered" evidence="5">
    <location>
        <begin position="1"/>
        <end position="65"/>
    </location>
</feature>
<name>A0A7R8W8F6_9CRUS</name>
<dbReference type="AlphaFoldDB" id="A0A7R8W8F6"/>
<sequence length="293" mass="34058">MKEEVDLDEDGRDGEVNDTSADVIEETFEREPLRKRSGRRNATAKRSLPQRRQTRSAISRVQKESGELSDPCEQCGKQFKTKTLLDRHIKGVHGPKVPCSICSHHCIPGREYDWHMKLHEKYPENRCPHCNKNYANPYVLNSHIKQAHSPEARIVCNICGNRYLESYMKRHMAMIHSKEGRALSCEHCGEVSRSSYALKVHYQKAHSDTVERKPCKVCGKTFLFQFQLKRHESVHESPQFPCEDCDKCFKRRDHLQNHRVIHQAPSALQCPECLRTYTHKRALKEHLNLHIGV</sequence>
<dbReference type="Pfam" id="PF05605">
    <property type="entry name" value="zf-Di19"/>
    <property type="match status" value="1"/>
</dbReference>
<evidence type="ECO:0000256" key="3">
    <source>
        <dbReference type="ARBA" id="ARBA00022771"/>
    </source>
</evidence>
<dbReference type="PROSITE" id="PS50157">
    <property type="entry name" value="ZINC_FINGER_C2H2_2"/>
    <property type="match status" value="5"/>
</dbReference>
<dbReference type="PANTHER" id="PTHR24379:SF121">
    <property type="entry name" value="C2H2-TYPE DOMAIN-CONTAINING PROTEIN"/>
    <property type="match status" value="1"/>
</dbReference>
<reference evidence="6" key="1">
    <citation type="submission" date="2020-11" db="EMBL/GenBank/DDBJ databases">
        <authorList>
            <person name="Tran Van P."/>
        </authorList>
    </citation>
    <scope>NUCLEOTIDE SEQUENCE</scope>
</reference>
<dbReference type="OrthoDB" id="6910977at2759"/>
<evidence type="ECO:0000313" key="6">
    <source>
        <dbReference type="EMBL" id="CAD7226312.1"/>
    </source>
</evidence>
<keyword evidence="1" id="KW-0479">Metal-binding</keyword>
<dbReference type="InterPro" id="IPR036236">
    <property type="entry name" value="Znf_C2H2_sf"/>
</dbReference>
<dbReference type="GO" id="GO:0008270">
    <property type="term" value="F:zinc ion binding"/>
    <property type="evidence" value="ECO:0007669"/>
    <property type="project" value="UniProtKB-KW"/>
</dbReference>
<evidence type="ECO:0000256" key="5">
    <source>
        <dbReference type="SAM" id="MobiDB-lite"/>
    </source>
</evidence>
<dbReference type="Pfam" id="PF00096">
    <property type="entry name" value="zf-C2H2"/>
    <property type="match status" value="4"/>
</dbReference>
<keyword evidence="3" id="KW-0863">Zinc-finger</keyword>
<dbReference type="InterPro" id="IPR013087">
    <property type="entry name" value="Znf_C2H2_type"/>
</dbReference>
<evidence type="ECO:0000256" key="1">
    <source>
        <dbReference type="ARBA" id="ARBA00022723"/>
    </source>
</evidence>
<dbReference type="PANTHER" id="PTHR24379">
    <property type="entry name" value="KRAB AND ZINC FINGER DOMAIN-CONTAINING"/>
    <property type="match status" value="1"/>
</dbReference>
<feature type="compositionally biased region" description="Acidic residues" evidence="5">
    <location>
        <begin position="1"/>
        <end position="12"/>
    </location>
</feature>
<evidence type="ECO:0000256" key="2">
    <source>
        <dbReference type="ARBA" id="ARBA00022737"/>
    </source>
</evidence>
<dbReference type="InterPro" id="IPR008598">
    <property type="entry name" value="Di19_Zn-bd"/>
</dbReference>
<keyword evidence="4" id="KW-0862">Zinc</keyword>
<gene>
    <name evidence="6" type="ORF">CTOB1V02_LOCUS4233</name>
</gene>
<keyword evidence="2" id="KW-0677">Repeat</keyword>
<dbReference type="SUPFAM" id="SSF57667">
    <property type="entry name" value="beta-beta-alpha zinc fingers"/>
    <property type="match status" value="4"/>
</dbReference>
<proteinExistence type="predicted"/>